<comment type="caution">
    <text evidence="1">The sequence shown here is derived from an EMBL/GenBank/DDBJ whole genome shotgun (WGS) entry which is preliminary data.</text>
</comment>
<proteinExistence type="predicted"/>
<name>A0A8X6VHT4_TRICX</name>
<evidence type="ECO:0000313" key="2">
    <source>
        <dbReference type="Proteomes" id="UP000887159"/>
    </source>
</evidence>
<accession>A0A8X6VHT4</accession>
<keyword evidence="2" id="KW-1185">Reference proteome</keyword>
<organism evidence="1 2">
    <name type="scientific">Trichonephila clavipes</name>
    <name type="common">Golden silk orbweaver</name>
    <name type="synonym">Nephila clavipes</name>
    <dbReference type="NCBI Taxonomy" id="2585209"/>
    <lineage>
        <taxon>Eukaryota</taxon>
        <taxon>Metazoa</taxon>
        <taxon>Ecdysozoa</taxon>
        <taxon>Arthropoda</taxon>
        <taxon>Chelicerata</taxon>
        <taxon>Arachnida</taxon>
        <taxon>Araneae</taxon>
        <taxon>Araneomorphae</taxon>
        <taxon>Entelegynae</taxon>
        <taxon>Araneoidea</taxon>
        <taxon>Nephilidae</taxon>
        <taxon>Trichonephila</taxon>
    </lineage>
</organism>
<dbReference type="EMBL" id="BMAU01021351">
    <property type="protein sequence ID" value="GFY19177.1"/>
    <property type="molecule type" value="Genomic_DNA"/>
</dbReference>
<sequence length="85" mass="9770">MNSENIPIFPDIQLILQKEEAPLPKNMKSVIFKDMKCDRLKWRIISKLEADVAPIVTRDTGSDVPDVELTIKAITEQRHLDRIIS</sequence>
<dbReference type="Proteomes" id="UP000887159">
    <property type="component" value="Unassembled WGS sequence"/>
</dbReference>
<reference evidence="1" key="1">
    <citation type="submission" date="2020-08" db="EMBL/GenBank/DDBJ databases">
        <title>Multicomponent nature underlies the extraordinary mechanical properties of spider dragline silk.</title>
        <authorList>
            <person name="Kono N."/>
            <person name="Nakamura H."/>
            <person name="Mori M."/>
            <person name="Yoshida Y."/>
            <person name="Ohtoshi R."/>
            <person name="Malay A.D."/>
            <person name="Moran D.A.P."/>
            <person name="Tomita M."/>
            <person name="Numata K."/>
            <person name="Arakawa K."/>
        </authorList>
    </citation>
    <scope>NUCLEOTIDE SEQUENCE</scope>
</reference>
<evidence type="ECO:0000313" key="1">
    <source>
        <dbReference type="EMBL" id="GFY19177.1"/>
    </source>
</evidence>
<dbReference type="AlphaFoldDB" id="A0A8X6VHT4"/>
<gene>
    <name evidence="1" type="ORF">TNCV_4225411</name>
</gene>
<protein>
    <submittedName>
        <fullName evidence="1">Uncharacterized protein</fullName>
    </submittedName>
</protein>